<protein>
    <submittedName>
        <fullName evidence="1">Uncharacterized protein</fullName>
    </submittedName>
</protein>
<dbReference type="AlphaFoldDB" id="X1IQB2"/>
<dbReference type="EMBL" id="BARU01016247">
    <property type="protein sequence ID" value="GAH59733.1"/>
    <property type="molecule type" value="Genomic_DNA"/>
</dbReference>
<feature type="non-terminal residue" evidence="1">
    <location>
        <position position="37"/>
    </location>
</feature>
<evidence type="ECO:0000313" key="1">
    <source>
        <dbReference type="EMBL" id="GAH59733.1"/>
    </source>
</evidence>
<name>X1IQB2_9ZZZZ</name>
<proteinExistence type="predicted"/>
<organism evidence="1">
    <name type="scientific">marine sediment metagenome</name>
    <dbReference type="NCBI Taxonomy" id="412755"/>
    <lineage>
        <taxon>unclassified sequences</taxon>
        <taxon>metagenomes</taxon>
        <taxon>ecological metagenomes</taxon>
    </lineage>
</organism>
<sequence>GNLYEQKVKKELTEWLHPYILKITKDKQREKEIKDKV</sequence>
<comment type="caution">
    <text evidence="1">The sequence shown here is derived from an EMBL/GenBank/DDBJ whole genome shotgun (WGS) entry which is preliminary data.</text>
</comment>
<accession>X1IQB2</accession>
<gene>
    <name evidence="1" type="ORF">S03H2_27254</name>
</gene>
<feature type="non-terminal residue" evidence="1">
    <location>
        <position position="1"/>
    </location>
</feature>
<reference evidence="1" key="1">
    <citation type="journal article" date="2014" name="Front. Microbiol.">
        <title>High frequency of phylogenetically diverse reductive dehalogenase-homologous genes in deep subseafloor sedimentary metagenomes.</title>
        <authorList>
            <person name="Kawai M."/>
            <person name="Futagami T."/>
            <person name="Toyoda A."/>
            <person name="Takaki Y."/>
            <person name="Nishi S."/>
            <person name="Hori S."/>
            <person name="Arai W."/>
            <person name="Tsubouchi T."/>
            <person name="Morono Y."/>
            <person name="Uchiyama I."/>
            <person name="Ito T."/>
            <person name="Fujiyama A."/>
            <person name="Inagaki F."/>
            <person name="Takami H."/>
        </authorList>
    </citation>
    <scope>NUCLEOTIDE SEQUENCE</scope>
    <source>
        <strain evidence="1">Expedition CK06-06</strain>
    </source>
</reference>